<keyword evidence="5" id="KW-1185">Reference proteome</keyword>
<dbReference type="EMBL" id="FOFG01000022">
    <property type="protein sequence ID" value="SER50540.1"/>
    <property type="molecule type" value="Genomic_DNA"/>
</dbReference>
<dbReference type="GO" id="GO:0016747">
    <property type="term" value="F:acyltransferase activity, transferring groups other than amino-acyl groups"/>
    <property type="evidence" value="ECO:0007669"/>
    <property type="project" value="InterPro"/>
</dbReference>
<dbReference type="OrthoDB" id="9804026at2"/>
<dbReference type="Proteomes" id="UP000199647">
    <property type="component" value="Unassembled WGS sequence"/>
</dbReference>
<evidence type="ECO:0000259" key="3">
    <source>
        <dbReference type="PROSITE" id="PS51186"/>
    </source>
</evidence>
<feature type="domain" description="N-acetyltransferase" evidence="3">
    <location>
        <begin position="9"/>
        <end position="161"/>
    </location>
</feature>
<organism evidence="4 5">
    <name type="scientific">Faunimonas pinastri</name>
    <dbReference type="NCBI Taxonomy" id="1855383"/>
    <lineage>
        <taxon>Bacteria</taxon>
        <taxon>Pseudomonadati</taxon>
        <taxon>Pseudomonadota</taxon>
        <taxon>Alphaproteobacteria</taxon>
        <taxon>Hyphomicrobiales</taxon>
        <taxon>Afifellaceae</taxon>
        <taxon>Faunimonas</taxon>
    </lineage>
</organism>
<gene>
    <name evidence="4" type="ORF">SAMN05216548_12210</name>
</gene>
<dbReference type="RefSeq" id="WP_092499565.1">
    <property type="nucleotide sequence ID" value="NZ_FOFG01000022.1"/>
</dbReference>
<dbReference type="InterPro" id="IPR016181">
    <property type="entry name" value="Acyl_CoA_acyltransferase"/>
</dbReference>
<dbReference type="Pfam" id="PF00583">
    <property type="entry name" value="Acetyltransf_1"/>
    <property type="match status" value="1"/>
</dbReference>
<protein>
    <submittedName>
        <fullName evidence="4">Ribosomal-protein-alanine N-acetyltransferase</fullName>
    </submittedName>
</protein>
<dbReference type="PROSITE" id="PS51186">
    <property type="entry name" value="GNAT"/>
    <property type="match status" value="1"/>
</dbReference>
<dbReference type="PANTHER" id="PTHR43420">
    <property type="entry name" value="ACETYLTRANSFERASE"/>
    <property type="match status" value="1"/>
</dbReference>
<dbReference type="PANTHER" id="PTHR43420:SF12">
    <property type="entry name" value="N-ACETYLTRANSFERASE DOMAIN-CONTAINING PROTEIN"/>
    <property type="match status" value="1"/>
</dbReference>
<evidence type="ECO:0000256" key="2">
    <source>
        <dbReference type="ARBA" id="ARBA00023315"/>
    </source>
</evidence>
<dbReference type="InterPro" id="IPR000182">
    <property type="entry name" value="GNAT_dom"/>
</dbReference>
<dbReference type="InterPro" id="IPR050680">
    <property type="entry name" value="YpeA/RimI_acetyltransf"/>
</dbReference>
<proteinExistence type="predicted"/>
<accession>A0A1H9PR28</accession>
<name>A0A1H9PR28_9HYPH</name>
<dbReference type="Gene3D" id="3.40.630.30">
    <property type="match status" value="1"/>
</dbReference>
<sequence>MMAFGRSSIRVRPATDADLDVLAEIHADSFRRGWSEEEFDDLLRQPRMHALVAEHRGALGRVTKAGFILYRIAADEAEVISVAVCQACRRRGVARKLIEEALRHLYSERVADLHLEVEEGNNAAISLYRSLEFEETGRRPDYYRQGQMAARGALVMRRKVR</sequence>
<dbReference type="AlphaFoldDB" id="A0A1H9PR28"/>
<keyword evidence="1 4" id="KW-0808">Transferase</keyword>
<dbReference type="STRING" id="1855383.SAMN05216548_12210"/>
<evidence type="ECO:0000313" key="4">
    <source>
        <dbReference type="EMBL" id="SER50540.1"/>
    </source>
</evidence>
<evidence type="ECO:0000256" key="1">
    <source>
        <dbReference type="ARBA" id="ARBA00022679"/>
    </source>
</evidence>
<dbReference type="SUPFAM" id="SSF55729">
    <property type="entry name" value="Acyl-CoA N-acyltransferases (Nat)"/>
    <property type="match status" value="1"/>
</dbReference>
<evidence type="ECO:0000313" key="5">
    <source>
        <dbReference type="Proteomes" id="UP000199647"/>
    </source>
</evidence>
<keyword evidence="2" id="KW-0012">Acyltransferase</keyword>
<reference evidence="4 5" key="1">
    <citation type="submission" date="2016-10" db="EMBL/GenBank/DDBJ databases">
        <authorList>
            <person name="de Groot N.N."/>
        </authorList>
    </citation>
    <scope>NUCLEOTIDE SEQUENCE [LARGE SCALE GENOMIC DNA]</scope>
    <source>
        <strain evidence="4 5">A52C2</strain>
    </source>
</reference>
<dbReference type="CDD" id="cd04301">
    <property type="entry name" value="NAT_SF"/>
    <property type="match status" value="1"/>
</dbReference>